<evidence type="ECO:0000256" key="1">
    <source>
        <dbReference type="SAM" id="MobiDB-lite"/>
    </source>
</evidence>
<reference evidence="3" key="1">
    <citation type="submission" date="2016-08" db="EMBL/GenBank/DDBJ databases">
        <authorList>
            <person name="Merda D."/>
            <person name="Briand M."/>
            <person name="Taghouti G."/>
            <person name="Carrere S."/>
            <person name="Gouzy J."/>
            <person name="Portier P."/>
            <person name="Jacques M.-A."/>
            <person name="Fischer-Le Saux M."/>
        </authorList>
    </citation>
    <scope>NUCLEOTIDE SEQUENCE [LARGE SCALE GENOMIC DNA]</scope>
    <source>
        <strain evidence="3">CFBP1817</strain>
    </source>
</reference>
<name>A0A2S7ETP3_9XANT</name>
<feature type="region of interest" description="Disordered" evidence="1">
    <location>
        <begin position="95"/>
        <end position="144"/>
    </location>
</feature>
<evidence type="ECO:0000313" key="3">
    <source>
        <dbReference type="Proteomes" id="UP000239939"/>
    </source>
</evidence>
<dbReference type="RefSeq" id="WP_128416525.1">
    <property type="nucleotide sequence ID" value="NZ_MDEJ01000028.1"/>
</dbReference>
<dbReference type="EMBL" id="MDEJ01000028">
    <property type="protein sequence ID" value="PPU96486.1"/>
    <property type="molecule type" value="Genomic_DNA"/>
</dbReference>
<dbReference type="OrthoDB" id="9762420at2"/>
<sequence>MPGNFIVKASQKPFPAGEYSAVGIASLPAGLTRKVLQLTYAYQDLKPVVGAPYLVLFDDGTQHEGMLDDKGQARIENPPGPSKVFFGYDQRAAFAYPKRPKNPPSSVSSPPPPKMPSRRWSVTPTPRPSTWKTPISRTKSPPSIAAATTYDDLADDYAYFDEFAPAAHDHHDTPGTHEEILLTGNEGQPATPA</sequence>
<feature type="compositionally biased region" description="Basic and acidic residues" evidence="1">
    <location>
        <begin position="168"/>
        <end position="180"/>
    </location>
</feature>
<dbReference type="Proteomes" id="UP000239939">
    <property type="component" value="Unassembled WGS sequence"/>
</dbReference>
<protein>
    <submittedName>
        <fullName evidence="2">Uncharacterized protein</fullName>
    </submittedName>
</protein>
<comment type="caution">
    <text evidence="2">The sequence shown here is derived from an EMBL/GenBank/DDBJ whole genome shotgun (WGS) entry which is preliminary data.</text>
</comment>
<feature type="region of interest" description="Disordered" evidence="1">
    <location>
        <begin position="168"/>
        <end position="193"/>
    </location>
</feature>
<evidence type="ECO:0000313" key="2">
    <source>
        <dbReference type="EMBL" id="PPU96486.1"/>
    </source>
</evidence>
<feature type="compositionally biased region" description="Polar residues" evidence="1">
    <location>
        <begin position="122"/>
        <end position="141"/>
    </location>
</feature>
<organism evidence="2 3">
    <name type="scientific">Xanthomonas populi</name>
    <dbReference type="NCBI Taxonomy" id="53414"/>
    <lineage>
        <taxon>Bacteria</taxon>
        <taxon>Pseudomonadati</taxon>
        <taxon>Pseudomonadota</taxon>
        <taxon>Gammaproteobacteria</taxon>
        <taxon>Lysobacterales</taxon>
        <taxon>Lysobacteraceae</taxon>
        <taxon>Xanthomonas</taxon>
    </lineage>
</organism>
<accession>A0A2S7ETP3</accession>
<gene>
    <name evidence="2" type="ORF">XpopCFBP1817_06645</name>
</gene>
<keyword evidence="3" id="KW-1185">Reference proteome</keyword>
<proteinExistence type="predicted"/>
<dbReference type="AlphaFoldDB" id="A0A2S7ETP3"/>